<protein>
    <submittedName>
        <fullName evidence="2">Uncharacterized protein</fullName>
    </submittedName>
</protein>
<organism evidence="2 3">
    <name type="scientific">Elsinoe ampelina</name>
    <dbReference type="NCBI Taxonomy" id="302913"/>
    <lineage>
        <taxon>Eukaryota</taxon>
        <taxon>Fungi</taxon>
        <taxon>Dikarya</taxon>
        <taxon>Ascomycota</taxon>
        <taxon>Pezizomycotina</taxon>
        <taxon>Dothideomycetes</taxon>
        <taxon>Dothideomycetidae</taxon>
        <taxon>Myriangiales</taxon>
        <taxon>Elsinoaceae</taxon>
        <taxon>Elsinoe</taxon>
    </lineage>
</organism>
<dbReference type="InterPro" id="IPR051209">
    <property type="entry name" value="FAD-bind_Monooxygenase_sf"/>
</dbReference>
<evidence type="ECO:0000313" key="3">
    <source>
        <dbReference type="Proteomes" id="UP000799538"/>
    </source>
</evidence>
<evidence type="ECO:0000256" key="1">
    <source>
        <dbReference type="ARBA" id="ARBA00010139"/>
    </source>
</evidence>
<reference evidence="3" key="1">
    <citation type="journal article" date="2020" name="Stud. Mycol.">
        <title>101 Dothideomycetes genomes: A test case for predicting lifestyles and emergence of pathogens.</title>
        <authorList>
            <person name="Haridas S."/>
            <person name="Albert R."/>
            <person name="Binder M."/>
            <person name="Bloem J."/>
            <person name="LaButti K."/>
            <person name="Salamov A."/>
            <person name="Andreopoulos B."/>
            <person name="Baker S."/>
            <person name="Barry K."/>
            <person name="Bills G."/>
            <person name="Bluhm B."/>
            <person name="Cannon C."/>
            <person name="Castanera R."/>
            <person name="Culley D."/>
            <person name="Daum C."/>
            <person name="Ezra D."/>
            <person name="Gonzalez J."/>
            <person name="Henrissat B."/>
            <person name="Kuo A."/>
            <person name="Liang C."/>
            <person name="Lipzen A."/>
            <person name="Lutzoni F."/>
            <person name="Magnuson J."/>
            <person name="Mondo S."/>
            <person name="Nolan M."/>
            <person name="Ohm R."/>
            <person name="Pangilinan J."/>
            <person name="Park H.-J."/>
            <person name="Ramirez L."/>
            <person name="Alfaro M."/>
            <person name="Sun H."/>
            <person name="Tritt A."/>
            <person name="Yoshinaga Y."/>
            <person name="Zwiers L.-H."/>
            <person name="Turgeon B."/>
            <person name="Goodwin S."/>
            <person name="Spatafora J."/>
            <person name="Crous P."/>
            <person name="Grigoriev I."/>
        </authorList>
    </citation>
    <scope>NUCLEOTIDE SEQUENCE [LARGE SCALE GENOMIC DNA]</scope>
    <source>
        <strain evidence="3">CECT 20119</strain>
    </source>
</reference>
<dbReference type="PANTHER" id="PTHR42877:SF1">
    <property type="entry name" value="FAD-BINDING MONOOXYGENASE STCW"/>
    <property type="match status" value="1"/>
</dbReference>
<dbReference type="PANTHER" id="PTHR42877">
    <property type="entry name" value="L-ORNITHINE N(5)-MONOOXYGENASE-RELATED"/>
    <property type="match status" value="1"/>
</dbReference>
<dbReference type="EMBL" id="ML992510">
    <property type="protein sequence ID" value="KAF2221482.1"/>
    <property type="molecule type" value="Genomic_DNA"/>
</dbReference>
<sequence>MSSLGCRGRISRTSSTSMRRKWIKYTVWKHDYRDWYKNNETGRVKAVWPGSSLHYMKAVETPRWEDFEIEYKHEKPWAALGMGWTLENCAGLGNAYPSPYLKWRILIRSGRKLSLGGGETLWCTGRNDSDVAFFVRLQSRPSLCI</sequence>
<dbReference type="AlphaFoldDB" id="A0A6A6G715"/>
<dbReference type="Proteomes" id="UP000799538">
    <property type="component" value="Unassembled WGS sequence"/>
</dbReference>
<keyword evidence="3" id="KW-1185">Reference proteome</keyword>
<name>A0A6A6G715_9PEZI</name>
<evidence type="ECO:0000313" key="2">
    <source>
        <dbReference type="EMBL" id="KAF2221482.1"/>
    </source>
</evidence>
<comment type="similarity">
    <text evidence="1">Belongs to the FAD-binding monooxygenase family.</text>
</comment>
<gene>
    <name evidence="2" type="ORF">BDZ85DRAFT_17740</name>
</gene>
<accession>A0A6A6G715</accession>
<proteinExistence type="inferred from homology"/>
<dbReference type="OrthoDB" id="3933174at2759"/>